<feature type="compositionally biased region" description="Low complexity" evidence="7">
    <location>
        <begin position="16"/>
        <end position="32"/>
    </location>
</feature>
<feature type="compositionally biased region" description="Basic and acidic residues" evidence="7">
    <location>
        <begin position="128"/>
        <end position="144"/>
    </location>
</feature>
<keyword evidence="4" id="KW-0808">Transferase</keyword>
<dbReference type="RefSeq" id="XP_070911681.1">
    <property type="nucleotide sequence ID" value="XM_071055580.1"/>
</dbReference>
<organism evidence="10 11">
    <name type="scientific">Madurella fahalii</name>
    <dbReference type="NCBI Taxonomy" id="1157608"/>
    <lineage>
        <taxon>Eukaryota</taxon>
        <taxon>Fungi</taxon>
        <taxon>Dikarya</taxon>
        <taxon>Ascomycota</taxon>
        <taxon>Pezizomycotina</taxon>
        <taxon>Sordariomycetes</taxon>
        <taxon>Sordariomycetidae</taxon>
        <taxon>Sordariales</taxon>
        <taxon>Sordariales incertae sedis</taxon>
        <taxon>Madurella</taxon>
    </lineage>
</organism>
<dbReference type="PROSITE" id="PS50234">
    <property type="entry name" value="VWFA"/>
    <property type="match status" value="1"/>
</dbReference>
<dbReference type="Gene3D" id="3.30.200.20">
    <property type="entry name" value="Phosphorylase Kinase, domain 1"/>
    <property type="match status" value="1"/>
</dbReference>
<dbReference type="GeneID" id="98170903"/>
<evidence type="ECO:0000313" key="10">
    <source>
        <dbReference type="EMBL" id="GAB1309948.1"/>
    </source>
</evidence>
<keyword evidence="5" id="KW-0732">Signal</keyword>
<feature type="domain" description="VWFA" evidence="8">
    <location>
        <begin position="222"/>
        <end position="449"/>
    </location>
</feature>
<feature type="region of interest" description="Disordered" evidence="7">
    <location>
        <begin position="177"/>
        <end position="209"/>
    </location>
</feature>
<dbReference type="CDD" id="cd04515">
    <property type="entry name" value="Alpha_kinase"/>
    <property type="match status" value="1"/>
</dbReference>
<dbReference type="PANTHER" id="PTHR47763">
    <property type="entry name" value="ALPHA-PROTEIN KINASE VWKA"/>
    <property type="match status" value="1"/>
</dbReference>
<dbReference type="EMBL" id="BAAFSV010000001">
    <property type="protein sequence ID" value="GAB1309948.1"/>
    <property type="molecule type" value="Genomic_DNA"/>
</dbReference>
<evidence type="ECO:0000256" key="6">
    <source>
        <dbReference type="ARBA" id="ARBA00022777"/>
    </source>
</evidence>
<dbReference type="Gene3D" id="3.40.50.410">
    <property type="entry name" value="von Willebrand factor, type A domain"/>
    <property type="match status" value="1"/>
</dbReference>
<keyword evidence="6 10" id="KW-0418">Kinase</keyword>
<dbReference type="Proteomes" id="UP001628179">
    <property type="component" value="Unassembled WGS sequence"/>
</dbReference>
<dbReference type="Pfam" id="PF25106">
    <property type="entry name" value="VWA_4"/>
    <property type="match status" value="1"/>
</dbReference>
<feature type="region of interest" description="Disordered" evidence="7">
    <location>
        <begin position="468"/>
        <end position="487"/>
    </location>
</feature>
<evidence type="ECO:0000256" key="4">
    <source>
        <dbReference type="ARBA" id="ARBA00022679"/>
    </source>
</evidence>
<feature type="compositionally biased region" description="Basic and acidic residues" evidence="7">
    <location>
        <begin position="52"/>
        <end position="68"/>
    </location>
</feature>
<evidence type="ECO:0000259" key="8">
    <source>
        <dbReference type="PROSITE" id="PS50234"/>
    </source>
</evidence>
<feature type="domain" description="Alpha-type protein kinase" evidence="9">
    <location>
        <begin position="528"/>
        <end position="741"/>
    </location>
</feature>
<dbReference type="SUPFAM" id="SSF56112">
    <property type="entry name" value="Protein kinase-like (PK-like)"/>
    <property type="match status" value="1"/>
</dbReference>
<reference evidence="10 11" key="1">
    <citation type="submission" date="2024-09" db="EMBL/GenBank/DDBJ databases">
        <title>Itraconazole resistance in Madurella fahalii resulting from another homologue of gene encoding cytochrome P450 14-alpha sterol demethylase (CYP51).</title>
        <authorList>
            <person name="Yoshioka I."/>
            <person name="Fahal A.H."/>
            <person name="Kaneko S."/>
            <person name="Yaguchi T."/>
        </authorList>
    </citation>
    <scope>NUCLEOTIDE SEQUENCE [LARGE SCALE GENOMIC DNA]</scope>
    <source>
        <strain evidence="10 11">IFM 68171</strain>
    </source>
</reference>
<feature type="compositionally biased region" description="Polar residues" evidence="7">
    <location>
        <begin position="36"/>
        <end position="51"/>
    </location>
</feature>
<comment type="subcellular location">
    <subcellularLocation>
        <location evidence="1">Secreted</location>
    </subcellularLocation>
</comment>
<evidence type="ECO:0000256" key="1">
    <source>
        <dbReference type="ARBA" id="ARBA00004613"/>
    </source>
</evidence>
<keyword evidence="11" id="KW-1185">Reference proteome</keyword>
<feature type="region of interest" description="Disordered" evidence="7">
    <location>
        <begin position="1"/>
        <end position="162"/>
    </location>
</feature>
<dbReference type="PROSITE" id="PS51158">
    <property type="entry name" value="ALPHA_KINASE"/>
    <property type="match status" value="1"/>
</dbReference>
<evidence type="ECO:0000256" key="2">
    <source>
        <dbReference type="ARBA" id="ARBA00022525"/>
    </source>
</evidence>
<comment type="caution">
    <text evidence="10">The sequence shown here is derived from an EMBL/GenBank/DDBJ whole genome shotgun (WGS) entry which is preliminary data.</text>
</comment>
<dbReference type="CDD" id="cd00198">
    <property type="entry name" value="vWFA"/>
    <property type="match status" value="1"/>
</dbReference>
<dbReference type="InterPro" id="IPR004166">
    <property type="entry name" value="a-kinase_dom"/>
</dbReference>
<protein>
    <submittedName>
        <fullName evidence="10">Alpha-protein kinase vwkA</fullName>
    </submittedName>
</protein>
<dbReference type="SUPFAM" id="SSF53300">
    <property type="entry name" value="vWA-like"/>
    <property type="match status" value="1"/>
</dbReference>
<dbReference type="InterPro" id="IPR011009">
    <property type="entry name" value="Kinase-like_dom_sf"/>
</dbReference>
<dbReference type="Gene3D" id="3.20.200.10">
    <property type="entry name" value="MHCK/EF2 kinase"/>
    <property type="match status" value="1"/>
</dbReference>
<keyword evidence="2" id="KW-0964">Secreted</keyword>
<dbReference type="PANTHER" id="PTHR47763:SF4">
    <property type="entry name" value="ALPHA-PROTEIN KINASE VWKA"/>
    <property type="match status" value="1"/>
</dbReference>
<evidence type="ECO:0000256" key="7">
    <source>
        <dbReference type="SAM" id="MobiDB-lite"/>
    </source>
</evidence>
<evidence type="ECO:0000313" key="11">
    <source>
        <dbReference type="Proteomes" id="UP001628179"/>
    </source>
</evidence>
<proteinExistence type="predicted"/>
<dbReference type="InterPro" id="IPR036465">
    <property type="entry name" value="vWFA_dom_sf"/>
</dbReference>
<dbReference type="GO" id="GO:0016301">
    <property type="term" value="F:kinase activity"/>
    <property type="evidence" value="ECO:0007669"/>
    <property type="project" value="UniProtKB-KW"/>
</dbReference>
<evidence type="ECO:0000256" key="5">
    <source>
        <dbReference type="ARBA" id="ARBA00022729"/>
    </source>
</evidence>
<dbReference type="Pfam" id="PF02816">
    <property type="entry name" value="Alpha_kinase"/>
    <property type="match status" value="1"/>
</dbReference>
<gene>
    <name evidence="10" type="ORF">MFIFM68171_00158</name>
</gene>
<dbReference type="InterPro" id="IPR056861">
    <property type="entry name" value="HMCN1-like_VWA"/>
</dbReference>
<name>A0ABQ0FWR1_9PEZI</name>
<feature type="compositionally biased region" description="Basic and acidic residues" evidence="7">
    <location>
        <begin position="188"/>
        <end position="208"/>
    </location>
</feature>
<dbReference type="InterPro" id="IPR002035">
    <property type="entry name" value="VWF_A"/>
</dbReference>
<feature type="compositionally biased region" description="Low complexity" evidence="7">
    <location>
        <begin position="148"/>
        <end position="158"/>
    </location>
</feature>
<dbReference type="SMART" id="SM00811">
    <property type="entry name" value="Alpha_kinase"/>
    <property type="match status" value="1"/>
</dbReference>
<evidence type="ECO:0000256" key="3">
    <source>
        <dbReference type="ARBA" id="ARBA00022527"/>
    </source>
</evidence>
<evidence type="ECO:0000259" key="9">
    <source>
        <dbReference type="PROSITE" id="PS51158"/>
    </source>
</evidence>
<accession>A0ABQ0FWR1</accession>
<dbReference type="InterPro" id="IPR052969">
    <property type="entry name" value="Thr-specific_kinase-like"/>
</dbReference>
<sequence>MASHAPSPSAREVVFRLRSSPADADSSSSYLPPVLSASSRTNGRTSSATSADTHEQPRRAEEELDRLRRSAARPHMPPASDHTLPVTSTRTRERLRHVEEELEQMRRGGAGADMPPVSGLRSPTTSTRTRERVHAAEEELERMRRGPTALSTAPPTSTRTRERLREAEEIINRLKREGDTPALTPAETSRRLRDLRREEREAHAEAPRRPTTGLFKAACSTDLLFLIDTTGSMGSYIQAAKNQVRSIISDLGEAFLHEAELRIAVVGYKDHCDSLNVQFLDFTPSASTVHSFLDGLTATGGGDAPEDVLGGIRQALNATWKHQTRCIIHIADAPPHGRTLHDLGDSSDSYANPGSEPHRLTHEALLSQLVGLHINYALLRINSTTDRMAFTFLQAYAAAAADCTLLTTNTYFSQVVRGQRRSAAGGLLFREAELGTTFAALRRLVVKAVTASVSHTAVRHVTRTGRTGVATRAGPGLAPVREDDDGLPDMRLETAPPQWDSPGWCNETLVLEGFGLDAVVHGATTLDDMMANDDNILISVLKLTICKRKLPFAQGALRVAFYTRTTASTNRYVVKSFKRSDSRLAVLAEDMRCQALCKSFALEFNSLLGGDHSIDFLVTACFKGESTSPGGDACISLEPFLEGTYVKYNGNAGYVNEDTPDDPANQAAQAFSHFTFERSGGQFLACDLQGVGGFLTDPVIHTADPDRFVLSKTNLGVDGFKLFFASHECNAVCRRLGLRSNRSMLASGMYEFRESWPTMADTVCCSNKLCRRILRRASANESEKFPGYHWCDTCLPQLEAFRAQWLCVEPGPAHYFEVSRFFYESQGQSTPRKCARHRGSSLTTSSSREDWSAERAALVGMTARRAVASTMVAGGLWGSLRSATVKADGR</sequence>
<feature type="compositionally biased region" description="Basic and acidic residues" evidence="7">
    <location>
        <begin position="90"/>
        <end position="106"/>
    </location>
</feature>
<keyword evidence="3" id="KW-0723">Serine/threonine-protein kinase</keyword>